<dbReference type="InterPro" id="IPR022981">
    <property type="entry name" value="Ribosomal_uL16_arc"/>
</dbReference>
<reference evidence="5" key="1">
    <citation type="submission" date="2020-06" db="EMBL/GenBank/DDBJ databases">
        <title>Unique genomic features of the anaerobic methanotrophic archaea.</title>
        <authorList>
            <person name="Chadwick G.L."/>
            <person name="Skennerton C.T."/>
            <person name="Laso-Perez R."/>
            <person name="Leu A.O."/>
            <person name="Speth D.R."/>
            <person name="Yu H."/>
            <person name="Morgan-Lang C."/>
            <person name="Hatzenpichler R."/>
            <person name="Goudeau D."/>
            <person name="Malmstrom R."/>
            <person name="Brazelton W.J."/>
            <person name="Woyke T."/>
            <person name="Hallam S.J."/>
            <person name="Tyson G.W."/>
            <person name="Wegener G."/>
            <person name="Boetius A."/>
            <person name="Orphan V."/>
        </authorList>
    </citation>
    <scope>NUCLEOTIDE SEQUENCE</scope>
</reference>
<proteinExistence type="inferred from homology"/>
<keyword evidence="3 4" id="KW-0687">Ribonucleoprotein</keyword>
<dbReference type="NCBIfam" id="TIGR00279">
    <property type="entry name" value="uL16_euk_arch"/>
    <property type="match status" value="1"/>
</dbReference>
<dbReference type="NCBIfam" id="NF003239">
    <property type="entry name" value="PRK04199.1-4"/>
    <property type="match status" value="1"/>
</dbReference>
<dbReference type="PANTHER" id="PTHR11726">
    <property type="entry name" value="60S RIBOSOMAL PROTEIN L10"/>
    <property type="match status" value="1"/>
</dbReference>
<comment type="similarity">
    <text evidence="1 4">Belongs to the universal ribosomal protein uL16 family.</text>
</comment>
<name>A0A7G9Y4I8_9EURY</name>
<sequence>MGKKPARKYTKVTGHAYVRKKYMGGIPGSKIALFDMGNLSMGMDFPVALSLVAKEACQIRHNALEAARIFANRYLVKEVGRNNFYLKIRPYPHHVLRENKIASGAGADRVSSGMRHAFGKAVSSAARVKPGQRILSVGIEAQNFDDAKEALRRASYKLPTPCRFIIDKGEELLGV</sequence>
<dbReference type="PIRSF" id="PIRSF005590">
    <property type="entry name" value="Ribosomal_L10"/>
    <property type="match status" value="1"/>
</dbReference>
<dbReference type="HAMAP" id="MF_00448">
    <property type="entry name" value="Ribosomal_uL16_arch"/>
    <property type="match status" value="1"/>
</dbReference>
<dbReference type="Gene3D" id="3.90.1170.10">
    <property type="entry name" value="Ribosomal protein L10e/L16"/>
    <property type="match status" value="1"/>
</dbReference>
<evidence type="ECO:0000256" key="3">
    <source>
        <dbReference type="ARBA" id="ARBA00023274"/>
    </source>
</evidence>
<dbReference type="InterPro" id="IPR018255">
    <property type="entry name" value="Ribosomal_uL16_CS_euk_arc"/>
</dbReference>
<gene>
    <name evidence="4" type="primary">rpl10e</name>
    <name evidence="5" type="ORF">FPLJOMBM_00013</name>
</gene>
<dbReference type="Pfam" id="PF00252">
    <property type="entry name" value="Ribosomal_L16"/>
    <property type="match status" value="1"/>
</dbReference>
<keyword evidence="2 4" id="KW-0689">Ribosomal protein</keyword>
<organism evidence="5">
    <name type="scientific">Candidatus Methanogaster sp. ANME-2c ERB4</name>
    <dbReference type="NCBI Taxonomy" id="2759911"/>
    <lineage>
        <taxon>Archaea</taxon>
        <taxon>Methanobacteriati</taxon>
        <taxon>Methanobacteriota</taxon>
        <taxon>Stenosarchaea group</taxon>
        <taxon>Methanomicrobia</taxon>
        <taxon>Methanosarcinales</taxon>
        <taxon>ANME-2 cluster</taxon>
        <taxon>Candidatus Methanogasteraceae</taxon>
        <taxon>Candidatus Methanogaster</taxon>
    </lineage>
</organism>
<dbReference type="SUPFAM" id="SSF54686">
    <property type="entry name" value="Ribosomal protein L16p/L10e"/>
    <property type="match status" value="1"/>
</dbReference>
<dbReference type="PROSITE" id="PS01257">
    <property type="entry name" value="RIBOSOMAL_L10E"/>
    <property type="match status" value="1"/>
</dbReference>
<dbReference type="InterPro" id="IPR016180">
    <property type="entry name" value="Ribosomal_uL16_dom"/>
</dbReference>
<dbReference type="InterPro" id="IPR036920">
    <property type="entry name" value="Ribosomal_uL16_sf"/>
</dbReference>
<evidence type="ECO:0000256" key="2">
    <source>
        <dbReference type="ARBA" id="ARBA00022980"/>
    </source>
</evidence>
<evidence type="ECO:0000256" key="4">
    <source>
        <dbReference type="HAMAP-Rule" id="MF_00448"/>
    </source>
</evidence>
<dbReference type="InterPro" id="IPR001197">
    <property type="entry name" value="Ribosomal_uL16_euk_arch"/>
</dbReference>
<dbReference type="GO" id="GO:0003735">
    <property type="term" value="F:structural constituent of ribosome"/>
    <property type="evidence" value="ECO:0007669"/>
    <property type="project" value="InterPro"/>
</dbReference>
<evidence type="ECO:0000256" key="1">
    <source>
        <dbReference type="ARBA" id="ARBA00008931"/>
    </source>
</evidence>
<evidence type="ECO:0000313" key="5">
    <source>
        <dbReference type="EMBL" id="QNO42922.1"/>
    </source>
</evidence>
<dbReference type="GO" id="GO:1990904">
    <property type="term" value="C:ribonucleoprotein complex"/>
    <property type="evidence" value="ECO:0007669"/>
    <property type="project" value="UniProtKB-KW"/>
</dbReference>
<dbReference type="CDD" id="cd01433">
    <property type="entry name" value="Ribosomal_L16_L10e"/>
    <property type="match status" value="1"/>
</dbReference>
<accession>A0A7G9Y4I8</accession>
<dbReference type="GO" id="GO:0006412">
    <property type="term" value="P:translation"/>
    <property type="evidence" value="ECO:0007669"/>
    <property type="project" value="UniProtKB-UniRule"/>
</dbReference>
<dbReference type="EMBL" id="MT630781">
    <property type="protein sequence ID" value="QNO42922.1"/>
    <property type="molecule type" value="Genomic_DNA"/>
</dbReference>
<protein>
    <recommendedName>
        <fullName evidence="4">Large ribosomal subunit protein uL16</fullName>
    </recommendedName>
</protein>
<dbReference type="AlphaFoldDB" id="A0A7G9Y4I8"/>
<dbReference type="InterPro" id="IPR047873">
    <property type="entry name" value="Ribosomal_uL16"/>
</dbReference>
<dbReference type="GO" id="GO:0005840">
    <property type="term" value="C:ribosome"/>
    <property type="evidence" value="ECO:0007669"/>
    <property type="project" value="UniProtKB-KW"/>
</dbReference>